<dbReference type="InterPro" id="IPR001173">
    <property type="entry name" value="Glyco_trans_2-like"/>
</dbReference>
<protein>
    <recommendedName>
        <fullName evidence="1">Glycosyltransferase 2-like domain-containing protein</fullName>
    </recommendedName>
</protein>
<proteinExistence type="predicted"/>
<dbReference type="AlphaFoldDB" id="A0A7W5H1Q1"/>
<dbReference type="Proteomes" id="UP000544222">
    <property type="component" value="Unassembled WGS sequence"/>
</dbReference>
<name>A0A7W5H1Q1_9PORP</name>
<dbReference type="CDD" id="cd04186">
    <property type="entry name" value="GT_2_like_c"/>
    <property type="match status" value="1"/>
</dbReference>
<dbReference type="EMBL" id="JACHYB010000002">
    <property type="protein sequence ID" value="MBB3187833.1"/>
    <property type="molecule type" value="Genomic_DNA"/>
</dbReference>
<dbReference type="RefSeq" id="WP_183413653.1">
    <property type="nucleotide sequence ID" value="NZ_JACHYB010000002.1"/>
</dbReference>
<dbReference type="SUPFAM" id="SSF53448">
    <property type="entry name" value="Nucleotide-diphospho-sugar transferases"/>
    <property type="match status" value="1"/>
</dbReference>
<evidence type="ECO:0000313" key="3">
    <source>
        <dbReference type="Proteomes" id="UP000544222"/>
    </source>
</evidence>
<gene>
    <name evidence="2" type="ORF">FHX64_002031</name>
</gene>
<sequence length="303" mass="34619">MDVSIIIVNYNTKALLHNCLQSVMEQTRDVHYEIIVVDNASADGSVEMIQEKFPAVTLLAENTNWGFGRANNIGAKIAKGKYLFLLNSDTLIRNNAIKTLVDFLESNPRAGICGAQLLNQDLSLATSFQRLPSLMAEWKVCFAPFLLSKKQPVYSNPVKAGFVSGADLMIRKSLFDQLQGFDPDFFLYFEETELTYRSKKAGYSVWFIPTAEIIHFGEQSGEPEAKKVDKWTFSEMWYSRFLYADKTSGCARCVFLIHQTKGVMASTLFKVIGNQAKQSYWHKKNDIIRNQFQRYRNWKQTAH</sequence>
<dbReference type="PANTHER" id="PTHR43179">
    <property type="entry name" value="RHAMNOSYLTRANSFERASE WBBL"/>
    <property type="match status" value="1"/>
</dbReference>
<comment type="caution">
    <text evidence="2">The sequence shown here is derived from an EMBL/GenBank/DDBJ whole genome shotgun (WGS) entry which is preliminary data.</text>
</comment>
<keyword evidence="3" id="KW-1185">Reference proteome</keyword>
<organism evidence="2 3">
    <name type="scientific">Microbacter margulisiae</name>
    <dbReference type="NCBI Taxonomy" id="1350067"/>
    <lineage>
        <taxon>Bacteria</taxon>
        <taxon>Pseudomonadati</taxon>
        <taxon>Bacteroidota</taxon>
        <taxon>Bacteroidia</taxon>
        <taxon>Bacteroidales</taxon>
        <taxon>Porphyromonadaceae</taxon>
        <taxon>Microbacter</taxon>
    </lineage>
</organism>
<reference evidence="2 3" key="1">
    <citation type="submission" date="2020-08" db="EMBL/GenBank/DDBJ databases">
        <title>Genomic Encyclopedia of Type Strains, Phase IV (KMG-IV): sequencing the most valuable type-strain genomes for metagenomic binning, comparative biology and taxonomic classification.</title>
        <authorList>
            <person name="Goeker M."/>
        </authorList>
    </citation>
    <scope>NUCLEOTIDE SEQUENCE [LARGE SCALE GENOMIC DNA]</scope>
    <source>
        <strain evidence="2 3">DSM 27471</strain>
    </source>
</reference>
<accession>A0A7W5H1Q1</accession>
<dbReference type="Gene3D" id="3.90.550.10">
    <property type="entry name" value="Spore Coat Polysaccharide Biosynthesis Protein SpsA, Chain A"/>
    <property type="match status" value="1"/>
</dbReference>
<dbReference type="PANTHER" id="PTHR43179:SF7">
    <property type="entry name" value="RHAMNOSYLTRANSFERASE WBBL"/>
    <property type="match status" value="1"/>
</dbReference>
<dbReference type="Pfam" id="PF00535">
    <property type="entry name" value="Glycos_transf_2"/>
    <property type="match status" value="1"/>
</dbReference>
<feature type="domain" description="Glycosyltransferase 2-like" evidence="1">
    <location>
        <begin position="4"/>
        <end position="175"/>
    </location>
</feature>
<evidence type="ECO:0000259" key="1">
    <source>
        <dbReference type="Pfam" id="PF00535"/>
    </source>
</evidence>
<evidence type="ECO:0000313" key="2">
    <source>
        <dbReference type="EMBL" id="MBB3187833.1"/>
    </source>
</evidence>
<dbReference type="InterPro" id="IPR029044">
    <property type="entry name" value="Nucleotide-diphossugar_trans"/>
</dbReference>